<dbReference type="GO" id="GO:0005829">
    <property type="term" value="C:cytosol"/>
    <property type="evidence" value="ECO:0007669"/>
    <property type="project" value="TreeGrafter"/>
</dbReference>
<dbReference type="PANTHER" id="PTHR24348">
    <property type="entry name" value="SERINE/THREONINE-PROTEIN KINASE UNC-51-RELATED"/>
    <property type="match status" value="1"/>
</dbReference>
<dbReference type="InterPro" id="IPR041664">
    <property type="entry name" value="AAA_16"/>
</dbReference>
<proteinExistence type="predicted"/>
<keyword evidence="3" id="KW-0418">Kinase</keyword>
<evidence type="ECO:0000313" key="7">
    <source>
        <dbReference type="EMBL" id="BBB32899.1"/>
    </source>
</evidence>
<protein>
    <recommendedName>
        <fullName evidence="6">Protein kinase domain-containing protein</fullName>
    </recommendedName>
</protein>
<dbReference type="InterPro" id="IPR027417">
    <property type="entry name" value="P-loop_NTPase"/>
</dbReference>
<dbReference type="PANTHER" id="PTHR24348:SF22">
    <property type="entry name" value="NON-SPECIFIC SERINE_THREONINE PROTEIN KINASE"/>
    <property type="match status" value="1"/>
</dbReference>
<dbReference type="AlphaFoldDB" id="A0A7R6PFQ9"/>
<reference evidence="7 8" key="1">
    <citation type="journal article" date="2012" name="Extremophiles">
        <title>Thermotomaculum hydrothermale gen. nov., sp. nov., a novel heterotrophic thermophile within the phylum Acidobacteria from a deep-sea hydrothermal vent chimney in the Southern Okinawa Trough.</title>
        <authorList>
            <person name="Izumi H."/>
            <person name="Nunoura T."/>
            <person name="Miyazaki M."/>
            <person name="Mino S."/>
            <person name="Toki T."/>
            <person name="Takai K."/>
            <person name="Sako Y."/>
            <person name="Sawabe T."/>
            <person name="Nakagawa S."/>
        </authorList>
    </citation>
    <scope>NUCLEOTIDE SEQUENCE [LARGE SCALE GENOMIC DNA]</scope>
    <source>
        <strain evidence="7 8">AC55</strain>
    </source>
</reference>
<evidence type="ECO:0000313" key="8">
    <source>
        <dbReference type="Proteomes" id="UP000595564"/>
    </source>
</evidence>
<dbReference type="GO" id="GO:0016020">
    <property type="term" value="C:membrane"/>
    <property type="evidence" value="ECO:0007669"/>
    <property type="project" value="TreeGrafter"/>
</dbReference>
<evidence type="ECO:0000259" key="6">
    <source>
        <dbReference type="PROSITE" id="PS50011"/>
    </source>
</evidence>
<keyword evidence="8" id="KW-1185">Reference proteome</keyword>
<keyword evidence="1" id="KW-0808">Transferase</keyword>
<dbReference type="Pfam" id="PF13191">
    <property type="entry name" value="AAA_16"/>
    <property type="match status" value="1"/>
</dbReference>
<dbReference type="InterPro" id="IPR011009">
    <property type="entry name" value="Kinase-like_dom_sf"/>
</dbReference>
<dbReference type="SMART" id="SM00220">
    <property type="entry name" value="S_TKc"/>
    <property type="match status" value="1"/>
</dbReference>
<keyword evidence="2 5" id="KW-0547">Nucleotide-binding</keyword>
<dbReference type="KEGG" id="thyd:TTHT_1387"/>
<dbReference type="PROSITE" id="PS00107">
    <property type="entry name" value="PROTEIN_KINASE_ATP"/>
    <property type="match status" value="1"/>
</dbReference>
<organism evidence="7 8">
    <name type="scientific">Thermotomaculum hydrothermale</name>
    <dbReference type="NCBI Taxonomy" id="981385"/>
    <lineage>
        <taxon>Bacteria</taxon>
        <taxon>Pseudomonadati</taxon>
        <taxon>Acidobacteriota</taxon>
        <taxon>Holophagae</taxon>
        <taxon>Thermotomaculales</taxon>
        <taxon>Thermotomaculaceae</taxon>
        <taxon>Thermotomaculum</taxon>
    </lineage>
</organism>
<dbReference type="InterPro" id="IPR000719">
    <property type="entry name" value="Prot_kinase_dom"/>
</dbReference>
<dbReference type="PROSITE" id="PS50011">
    <property type="entry name" value="PROTEIN_KINASE_DOM"/>
    <property type="match status" value="1"/>
</dbReference>
<dbReference type="SUPFAM" id="SSF52540">
    <property type="entry name" value="P-loop containing nucleoside triphosphate hydrolases"/>
    <property type="match status" value="1"/>
</dbReference>
<dbReference type="InterPro" id="IPR011990">
    <property type="entry name" value="TPR-like_helical_dom_sf"/>
</dbReference>
<dbReference type="InterPro" id="IPR045269">
    <property type="entry name" value="Atg1-like"/>
</dbReference>
<feature type="binding site" evidence="5">
    <location>
        <position position="37"/>
    </location>
    <ligand>
        <name>ATP</name>
        <dbReference type="ChEBI" id="CHEBI:30616"/>
    </ligand>
</feature>
<dbReference type="InterPro" id="IPR045135">
    <property type="entry name" value="Rpn7_N"/>
</dbReference>
<evidence type="ECO:0000256" key="4">
    <source>
        <dbReference type="ARBA" id="ARBA00022840"/>
    </source>
</evidence>
<dbReference type="CDD" id="cd14014">
    <property type="entry name" value="STKc_PknB_like"/>
    <property type="match status" value="1"/>
</dbReference>
<dbReference type="Gene3D" id="1.25.40.10">
    <property type="entry name" value="Tetratricopeptide repeat domain"/>
    <property type="match status" value="1"/>
</dbReference>
<dbReference type="EMBL" id="AP017470">
    <property type="protein sequence ID" value="BBB32899.1"/>
    <property type="molecule type" value="Genomic_DNA"/>
</dbReference>
<evidence type="ECO:0000256" key="1">
    <source>
        <dbReference type="ARBA" id="ARBA00022679"/>
    </source>
</evidence>
<dbReference type="SUPFAM" id="SSF56112">
    <property type="entry name" value="Protein kinase-like (PK-like)"/>
    <property type="match status" value="1"/>
</dbReference>
<dbReference type="SUPFAM" id="SSF48452">
    <property type="entry name" value="TPR-like"/>
    <property type="match status" value="1"/>
</dbReference>
<sequence length="1172" mass="137185">MSFDRKRYVELKVLGTGGFSTVYLCRDLFENRTVALKVIKTGKLNKKNLTRLQDEFFLLNSLRHRNLVDVFDIGYNLDTNTIYYTMEYCEKVNIIKYLITKDEETIIKALVQILRALHFIHSHDIVHFDIKPENFGIIEDNLDFTVKLMDFGLFLPISQISKTSMRGTIFYMAPELFSKEMEKDHRVDLYSLGMVFLKLLLIRNGINLDQKYFDIETLKKEQIDKIKEKRLFKIIKKLVAKKLSERYFSAVEVLNDINDIYKHYFSILPPRGKEELFFEPRFVGRNNELNFLKAFLVSLEVEKHKKPFILIKGESGIGKSRLMNEFRLHAQLQGFRVRKAYALSRERIFHVAIQLFKKLMPVFRPEFFKDVDKDIISIIHHAIYSDAPVFSPVLFESMDGEILSKFLYNFVDMFKKLVDDNSEIFIFFIEDFQNIDEFSIQFLRAFLSKKINALWLINYRSDVQLPDYINGFIEELENADLSQTIELKALTKEDIAELIKASFPKAFLGYKFVDFVYDRTAGNPLLVAELFKTLISKEILYIENGIWKFKEGSEVEFADKLDSIFAYRINSLPEKAIEILKYMALIEEPVSEQFLERVLDGKDIYDEVGTLIEKRMIVSFSRKYMFAHSKLRESVISMLKQGEISRLYSKIAKVNEDLGEFSFEKTAKWYLMADNKEKAKQFYKLAFENYAGTYKNEKVIEIGNILLDLCDNIKEKKFYLKTIVRMNFYLGKALENERYINKLKELPLEERDRIDIPFYEAEFLAKTGKVEEALNILYGLVSEDKIKLFPVKYLHELYIKIGTLLLREGILDQARLFFGLAESVMKERQPGREFGTLYQFSGFLDYVDGNLKTAYSKWEKAYEIYKETSFLPGIAGTFLNFGRYYIAKCDWQNAVKYLDNAIEILSNIGNISQLADAFLLKVKSARIKGDFLLAGKLLDKVDNLLNTIDDKSALIRFNIEKAVYYMELGQWADAENYLIVAGTMANTSDFKKSQIVVSFYESLLDYYRGDFKHAYQELMAVKQSFEAVGSFYEKIYCELLKIALDIEKNNFLDAEGNLEQLEDIILDSDINYLKVYYYILYGNLIAKDGRKEEAYRKLHLALALARKNNLLLLSLISLNSIFRELYTFLNDDTKELIVNEIKVLKNELLSKFPKIYINDFFNRRELSAIKHL</sequence>
<dbReference type="InterPro" id="IPR017441">
    <property type="entry name" value="Protein_kinase_ATP_BS"/>
</dbReference>
<dbReference type="Pfam" id="PF00069">
    <property type="entry name" value="Pkinase"/>
    <property type="match status" value="1"/>
</dbReference>
<feature type="domain" description="Protein kinase" evidence="6">
    <location>
        <begin position="8"/>
        <end position="266"/>
    </location>
</feature>
<dbReference type="Pfam" id="PF10602">
    <property type="entry name" value="RPN7"/>
    <property type="match status" value="1"/>
</dbReference>
<dbReference type="RefSeq" id="WP_201327201.1">
    <property type="nucleotide sequence ID" value="NZ_AP017470.1"/>
</dbReference>
<dbReference type="Gene3D" id="1.10.510.10">
    <property type="entry name" value="Transferase(Phosphotransferase) domain 1"/>
    <property type="match status" value="1"/>
</dbReference>
<name>A0A7R6PFQ9_9BACT</name>
<dbReference type="GO" id="GO:0005524">
    <property type="term" value="F:ATP binding"/>
    <property type="evidence" value="ECO:0007669"/>
    <property type="project" value="UniProtKB-UniRule"/>
</dbReference>
<gene>
    <name evidence="7" type="ORF">TTHT_1387</name>
</gene>
<accession>A0A7R6PFQ9</accession>
<keyword evidence="4 5" id="KW-0067">ATP-binding</keyword>
<evidence type="ECO:0000256" key="5">
    <source>
        <dbReference type="PROSITE-ProRule" id="PRU10141"/>
    </source>
</evidence>
<evidence type="ECO:0000256" key="3">
    <source>
        <dbReference type="ARBA" id="ARBA00022777"/>
    </source>
</evidence>
<dbReference type="GO" id="GO:0004674">
    <property type="term" value="F:protein serine/threonine kinase activity"/>
    <property type="evidence" value="ECO:0007669"/>
    <property type="project" value="InterPro"/>
</dbReference>
<evidence type="ECO:0000256" key="2">
    <source>
        <dbReference type="ARBA" id="ARBA00022741"/>
    </source>
</evidence>
<dbReference type="GO" id="GO:0005776">
    <property type="term" value="C:autophagosome"/>
    <property type="evidence" value="ECO:0007669"/>
    <property type="project" value="TreeGrafter"/>
</dbReference>
<dbReference type="Proteomes" id="UP000595564">
    <property type="component" value="Chromosome"/>
</dbReference>
<dbReference type="Gene3D" id="3.40.50.300">
    <property type="entry name" value="P-loop containing nucleotide triphosphate hydrolases"/>
    <property type="match status" value="1"/>
</dbReference>
<dbReference type="GO" id="GO:0000407">
    <property type="term" value="C:phagophore assembly site"/>
    <property type="evidence" value="ECO:0007669"/>
    <property type="project" value="TreeGrafter"/>
</dbReference>